<reference evidence="1 2" key="1">
    <citation type="journal article" date="2013" name="ISME J.">
        <title>A metabolic model for members of the genus Tetrasphaera involved in enhanced biological phosphorus removal.</title>
        <authorList>
            <person name="Kristiansen R."/>
            <person name="Nguyen H.T.T."/>
            <person name="Saunders A.M."/>
            <person name="Nielsen J.L."/>
            <person name="Wimmer R."/>
            <person name="Le V.Q."/>
            <person name="McIlroy S.J."/>
            <person name="Petrovski S."/>
            <person name="Seviour R.J."/>
            <person name="Calteau A."/>
            <person name="Nielsen K.L."/>
            <person name="Nielsen P.H."/>
        </authorList>
    </citation>
    <scope>NUCLEOTIDE SEQUENCE [LARGE SCALE GENOMIC DNA]</scope>
    <source>
        <strain evidence="1 2">Ben110</strain>
    </source>
</reference>
<dbReference type="EMBL" id="CAJA01000124">
    <property type="protein sequence ID" value="CCH72910.1"/>
    <property type="molecule type" value="Genomic_DNA"/>
</dbReference>
<evidence type="ECO:0008006" key="3">
    <source>
        <dbReference type="Google" id="ProtNLM"/>
    </source>
</evidence>
<dbReference type="STRING" id="1193182.BN11_210015"/>
<sequence>MTSPTAPVRDRLRAALGVAMKARDRERVSALRSALARIENAEAVPLTEDFRAGAVENAALGVGAADAARRDLSEREQRSLVQAEADEADAAAAQVESLDPDRADRLRRTAADLRALVCAG</sequence>
<proteinExistence type="predicted"/>
<evidence type="ECO:0000313" key="2">
    <source>
        <dbReference type="Proteomes" id="UP000035763"/>
    </source>
</evidence>
<organism evidence="1 2">
    <name type="scientific">Nostocoides australiense Ben110</name>
    <dbReference type="NCBI Taxonomy" id="1193182"/>
    <lineage>
        <taxon>Bacteria</taxon>
        <taxon>Bacillati</taxon>
        <taxon>Actinomycetota</taxon>
        <taxon>Actinomycetes</taxon>
        <taxon>Micrococcales</taxon>
        <taxon>Intrasporangiaceae</taxon>
        <taxon>Nostocoides</taxon>
    </lineage>
</organism>
<evidence type="ECO:0000313" key="1">
    <source>
        <dbReference type="EMBL" id="CCH72910.1"/>
    </source>
</evidence>
<comment type="caution">
    <text evidence="1">The sequence shown here is derived from an EMBL/GenBank/DDBJ whole genome shotgun (WGS) entry which is preliminary data.</text>
</comment>
<dbReference type="Proteomes" id="UP000035763">
    <property type="component" value="Unassembled WGS sequence"/>
</dbReference>
<protein>
    <recommendedName>
        <fullName evidence="3">GatB/YqeY</fullName>
    </recommendedName>
</protein>
<dbReference type="Gene3D" id="1.10.1510.10">
    <property type="entry name" value="Uncharacterised protein YqeY/AIM41 PF09424, N-terminal domain"/>
    <property type="match status" value="1"/>
</dbReference>
<dbReference type="InterPro" id="IPR042184">
    <property type="entry name" value="YqeY/Aim41_N"/>
</dbReference>
<dbReference type="AlphaFoldDB" id="W6JWD7"/>
<keyword evidence="2" id="KW-1185">Reference proteome</keyword>
<gene>
    <name evidence="1" type="ORF">BN11_210015</name>
</gene>
<accession>W6JWD7</accession>
<dbReference type="RefSeq" id="WP_201329197.1">
    <property type="nucleotide sequence ID" value="NZ_HG764815.1"/>
</dbReference>
<name>W6JWD7_9MICO</name>